<feature type="region of interest" description="Disordered" evidence="1">
    <location>
        <begin position="13"/>
        <end position="47"/>
    </location>
</feature>
<protein>
    <submittedName>
        <fullName evidence="2">Uncharacterized protein</fullName>
    </submittedName>
</protein>
<evidence type="ECO:0000313" key="3">
    <source>
        <dbReference type="Proteomes" id="UP001530400"/>
    </source>
</evidence>
<feature type="compositionally biased region" description="Polar residues" evidence="1">
    <location>
        <begin position="34"/>
        <end position="47"/>
    </location>
</feature>
<dbReference type="AlphaFoldDB" id="A0ABD3P547"/>
<evidence type="ECO:0000256" key="1">
    <source>
        <dbReference type="SAM" id="MobiDB-lite"/>
    </source>
</evidence>
<dbReference type="Proteomes" id="UP001530400">
    <property type="component" value="Unassembled WGS sequence"/>
</dbReference>
<comment type="caution">
    <text evidence="2">The sequence shown here is derived from an EMBL/GenBank/DDBJ whole genome shotgun (WGS) entry which is preliminary data.</text>
</comment>
<accession>A0ABD3P547</accession>
<keyword evidence="3" id="KW-1185">Reference proteome</keyword>
<name>A0ABD3P547_9STRA</name>
<proteinExistence type="predicted"/>
<dbReference type="EMBL" id="JALLPJ020000777">
    <property type="protein sequence ID" value="KAL3783192.1"/>
    <property type="molecule type" value="Genomic_DNA"/>
</dbReference>
<feature type="compositionally biased region" description="Basic residues" evidence="1">
    <location>
        <begin position="22"/>
        <end position="31"/>
    </location>
</feature>
<sequence length="435" mass="48109">MKVQFAALTATVATTTSSSPTHPRRIRKAPSHHPSATSRHPSPTHLLTPTQQYHRNLLQTTTNPTELPLQPSDYNDGWWDDLPLHIQQAYTVLGWDRYSWNTGSVYPSSESLSWEELTPEMQSAASVIGYTSDSWDNDSTEDEGMEYYAWSSLPSYIQNAAIILGWDENLWDTDGAYAWSDRVYWRDLTTKQKKAAIVLGYDEVRWDESVEALLLKDEEDAAVIAVVGVDTVEEVTATNEGLSANGVVVAEMSLPVLEKSMSALYLQLEISIESENEEMSMTEAATEETSLSVHEMSLSAPTASQLETNELPIDEVDTELSLLDELELSMLDPLELESVLTTETPSLDFSVGDMEILEMSISMPESSMSITVDDEHIEQSMSMTEASMSFAADDNESVTGEALLDVIIDDAINIVTTDDAQDFEADSARKEDASG</sequence>
<gene>
    <name evidence="2" type="ORF">ACHAWO_004425</name>
</gene>
<evidence type="ECO:0000313" key="2">
    <source>
        <dbReference type="EMBL" id="KAL3783192.1"/>
    </source>
</evidence>
<reference evidence="2 3" key="1">
    <citation type="submission" date="2024-10" db="EMBL/GenBank/DDBJ databases">
        <title>Updated reference genomes for cyclostephanoid diatoms.</title>
        <authorList>
            <person name="Roberts W.R."/>
            <person name="Alverson A.J."/>
        </authorList>
    </citation>
    <scope>NUCLEOTIDE SEQUENCE [LARGE SCALE GENOMIC DNA]</scope>
    <source>
        <strain evidence="2 3">AJA010-31</strain>
    </source>
</reference>
<organism evidence="2 3">
    <name type="scientific">Cyclotella atomus</name>
    <dbReference type="NCBI Taxonomy" id="382360"/>
    <lineage>
        <taxon>Eukaryota</taxon>
        <taxon>Sar</taxon>
        <taxon>Stramenopiles</taxon>
        <taxon>Ochrophyta</taxon>
        <taxon>Bacillariophyta</taxon>
        <taxon>Coscinodiscophyceae</taxon>
        <taxon>Thalassiosirophycidae</taxon>
        <taxon>Stephanodiscales</taxon>
        <taxon>Stephanodiscaceae</taxon>
        <taxon>Cyclotella</taxon>
    </lineage>
</organism>